<dbReference type="PANTHER" id="PTHR46201:SF8">
    <property type="entry name" value="CHROMATIN REGULATOR PHD FAMILY"/>
    <property type="match status" value="1"/>
</dbReference>
<evidence type="ECO:0000313" key="3">
    <source>
        <dbReference type="EMBL" id="KAK6146710.1"/>
    </source>
</evidence>
<dbReference type="EMBL" id="JABTTQ020000011">
    <property type="protein sequence ID" value="KAK6146710.1"/>
    <property type="molecule type" value="Genomic_DNA"/>
</dbReference>
<evidence type="ECO:0000259" key="1">
    <source>
        <dbReference type="Pfam" id="PF25565"/>
    </source>
</evidence>
<evidence type="ECO:0000313" key="4">
    <source>
        <dbReference type="Proteomes" id="UP001318860"/>
    </source>
</evidence>
<dbReference type="PANTHER" id="PTHR46201">
    <property type="entry name" value="PHD FINGER PROTEIN MALE MEIOCYTE DEATH 1-RELATED"/>
    <property type="match status" value="1"/>
</dbReference>
<accession>A0ABR0WKN4</accession>
<feature type="domain" description="PTC1-like winged helix-turn-helix" evidence="2">
    <location>
        <begin position="324"/>
        <end position="402"/>
    </location>
</feature>
<evidence type="ECO:0000259" key="2">
    <source>
        <dbReference type="Pfam" id="PF25874"/>
    </source>
</evidence>
<keyword evidence="4" id="KW-1185">Reference proteome</keyword>
<organism evidence="3 4">
    <name type="scientific">Rehmannia glutinosa</name>
    <name type="common">Chinese foxglove</name>
    <dbReference type="NCBI Taxonomy" id="99300"/>
    <lineage>
        <taxon>Eukaryota</taxon>
        <taxon>Viridiplantae</taxon>
        <taxon>Streptophyta</taxon>
        <taxon>Embryophyta</taxon>
        <taxon>Tracheophyta</taxon>
        <taxon>Spermatophyta</taxon>
        <taxon>Magnoliopsida</taxon>
        <taxon>eudicotyledons</taxon>
        <taxon>Gunneridae</taxon>
        <taxon>Pentapetalae</taxon>
        <taxon>asterids</taxon>
        <taxon>lamiids</taxon>
        <taxon>Lamiales</taxon>
        <taxon>Orobanchaceae</taxon>
        <taxon>Rehmannieae</taxon>
        <taxon>Rehmannia</taxon>
    </lineage>
</organism>
<dbReference type="Proteomes" id="UP001318860">
    <property type="component" value="Unassembled WGS sequence"/>
</dbReference>
<dbReference type="Pfam" id="PF25565">
    <property type="entry name" value="Ubiquitin_At1g33420"/>
    <property type="match status" value="1"/>
</dbReference>
<reference evidence="3 4" key="1">
    <citation type="journal article" date="2021" name="Comput. Struct. Biotechnol. J.">
        <title>De novo genome assembly of the potent medicinal plant Rehmannia glutinosa using nanopore technology.</title>
        <authorList>
            <person name="Ma L."/>
            <person name="Dong C."/>
            <person name="Song C."/>
            <person name="Wang X."/>
            <person name="Zheng X."/>
            <person name="Niu Y."/>
            <person name="Chen S."/>
            <person name="Feng W."/>
        </authorList>
    </citation>
    <scope>NUCLEOTIDE SEQUENCE [LARGE SCALE GENOMIC DNA]</scope>
    <source>
        <strain evidence="3">DH-2019</strain>
    </source>
</reference>
<dbReference type="Pfam" id="PF25874">
    <property type="entry name" value="WHD_plant_repro"/>
    <property type="match status" value="1"/>
</dbReference>
<feature type="domain" description="PHD finger protein MALE STERILITY 1-like ubiquitin-like" evidence="1">
    <location>
        <begin position="453"/>
        <end position="544"/>
    </location>
</feature>
<evidence type="ECO:0008006" key="5">
    <source>
        <dbReference type="Google" id="ProtNLM"/>
    </source>
</evidence>
<proteinExistence type="predicted"/>
<comment type="caution">
    <text evidence="3">The sequence shown here is derived from an EMBL/GenBank/DDBJ whole genome shotgun (WGS) entry which is preliminary data.</text>
</comment>
<sequence>MASIVFHRPSNKRKNRVNSDKLFDFGNFAIPESMNTTLSGAFRDNIRNFLQNFAEIEEYTVHEKPVWNTSLFSEKEGVFSLYTVEETVENSIDPFCDLCELSGWGHHFVCKRKYYFIIPAKNDWNTPLDEDFALYDSHYLYGLIHCNGYGHLICINGLKNNSNLFTADDSMELWERLCTLLKARSIAAHCFSRTEAIDRILIYGAAYGKSWFEKWGYKFSSGSPGTTEHKYNAEIRSLSSLSLDKLISDFKKKKSTIRVQEMIEMYRKLSETPLVTISDLFKFVLVFQSRIRTDNSNGCMFNSETGECPMGFQTFVNSMTKDCRWSAKRLENVLFVIIDQLKEHKPNGMSRQELRDESRKCVGDTGLIDFVLKSIKCFAVDNQIIRRSVNPLSRLTEFTICETSSIGPGLNLTKDLQFLTKNVLAAGYSETQVILASNHFVKEWPVVTGKIVDQSMKLICKVLPSFDEMETELKRRLSPGEVVVVEPWITIADLKMVAQCALRDTYCIMDEFEVDQIGGLRKIEDEKVLFSVLEPGAQVWVRGHGLDLHTELRYEDGGRKTSTVSNGGGGQ</sequence>
<protein>
    <recommendedName>
        <fullName evidence="5">PHD finger protein</fullName>
    </recommendedName>
</protein>
<gene>
    <name evidence="3" type="ORF">DH2020_020579</name>
</gene>
<dbReference type="InterPro" id="IPR057765">
    <property type="entry name" value="MS1-like_ubiquitin"/>
</dbReference>
<dbReference type="InterPro" id="IPR059080">
    <property type="entry name" value="WHD_PTC1"/>
</dbReference>
<name>A0ABR0WKN4_REHGL</name>